<keyword evidence="1" id="KW-0863">Zinc-finger</keyword>
<protein>
    <recommendedName>
        <fullName evidence="2">C2H2-type domain-containing protein</fullName>
    </recommendedName>
</protein>
<dbReference type="SMART" id="SM00355">
    <property type="entry name" value="ZnF_C2H2"/>
    <property type="match status" value="3"/>
</dbReference>
<keyword evidence="1" id="KW-0479">Metal-binding</keyword>
<dbReference type="InterPro" id="IPR013087">
    <property type="entry name" value="Znf_C2H2_type"/>
</dbReference>
<dbReference type="GO" id="GO:0008270">
    <property type="term" value="F:zinc ion binding"/>
    <property type="evidence" value="ECO:0007669"/>
    <property type="project" value="UniProtKB-KW"/>
</dbReference>
<dbReference type="AlphaFoldDB" id="A0A2P4NWQ7"/>
<name>A0A2P4NWQ7_RHIID</name>
<dbReference type="PROSITE" id="PS50157">
    <property type="entry name" value="ZINC_FINGER_C2H2_2"/>
    <property type="match status" value="1"/>
</dbReference>
<proteinExistence type="predicted"/>
<feature type="domain" description="C2H2-type" evidence="2">
    <location>
        <begin position="54"/>
        <end position="83"/>
    </location>
</feature>
<dbReference type="EMBL" id="AUPC02000668">
    <property type="protein sequence ID" value="POG57582.1"/>
    <property type="molecule type" value="Genomic_DNA"/>
</dbReference>
<comment type="caution">
    <text evidence="3">The sequence shown here is derived from an EMBL/GenBank/DDBJ whole genome shotgun (WGS) entry which is preliminary data.</text>
</comment>
<evidence type="ECO:0000313" key="4">
    <source>
        <dbReference type="Proteomes" id="UP000018888"/>
    </source>
</evidence>
<reference evidence="3 4" key="2">
    <citation type="journal article" date="2018" name="New Phytol.">
        <title>High intraspecific genome diversity in the model arbuscular mycorrhizal symbiont Rhizophagus irregularis.</title>
        <authorList>
            <person name="Chen E.C.H."/>
            <person name="Morin E."/>
            <person name="Beaudet D."/>
            <person name="Noel J."/>
            <person name="Yildirir G."/>
            <person name="Ndikumana S."/>
            <person name="Charron P."/>
            <person name="St-Onge C."/>
            <person name="Giorgi J."/>
            <person name="Kruger M."/>
            <person name="Marton T."/>
            <person name="Ropars J."/>
            <person name="Grigoriev I.V."/>
            <person name="Hainaut M."/>
            <person name="Henrissat B."/>
            <person name="Roux C."/>
            <person name="Martin F."/>
            <person name="Corradi N."/>
        </authorList>
    </citation>
    <scope>NUCLEOTIDE SEQUENCE [LARGE SCALE GENOMIC DNA]</scope>
    <source>
        <strain evidence="3 4">DAOM 197198</strain>
    </source>
</reference>
<dbReference type="Gene3D" id="3.30.160.60">
    <property type="entry name" value="Classic Zinc Finger"/>
    <property type="match status" value="1"/>
</dbReference>
<dbReference type="VEuPathDB" id="FungiDB:RhiirFUN_014284"/>
<dbReference type="Proteomes" id="UP000018888">
    <property type="component" value="Unassembled WGS sequence"/>
</dbReference>
<evidence type="ECO:0000313" key="3">
    <source>
        <dbReference type="EMBL" id="POG57582.1"/>
    </source>
</evidence>
<accession>A0A2P4NWQ7</accession>
<sequence length="358" mass="41667">MSTMPESANLMPFVCKWSYYHSEPQQFETQEELINHIDKHDINSCNRTLRNPIYICPWKGCNKHKSSIIKLEEHLHRHIRQRPFKCPICTCLRFCSLDALNHHLIINHNDSIVNFDTDADTSDENEELNLAQIKDKIDIHVKKKGETTTYIKGKDNKNEIIPMDNTAKLSYRDVLVKAQAKNKIDIHLKKEDKATKGNNKNEIIPIDNTAKLSYCDVLVKVKDKINIHVKKEDEPTTYIKGKYNKNEIIPMDNTAKLSENKNMEDKDYMDFIDRNNKHQQTVQELLFKAMEAISLLPRSIVKYDLDNENYDDLPDMPQEDLTEEQQDQLILKSLCEAYKGTKAGEYCSKAFEMLKEGC</sequence>
<keyword evidence="4" id="KW-1185">Reference proteome</keyword>
<evidence type="ECO:0000259" key="2">
    <source>
        <dbReference type="PROSITE" id="PS50157"/>
    </source>
</evidence>
<evidence type="ECO:0000256" key="1">
    <source>
        <dbReference type="PROSITE-ProRule" id="PRU00042"/>
    </source>
</evidence>
<dbReference type="Pfam" id="PF23165">
    <property type="entry name" value="zf-C2H2_FBX41"/>
    <property type="match status" value="1"/>
</dbReference>
<gene>
    <name evidence="3" type="ORF">GLOIN_2v1791628</name>
</gene>
<dbReference type="InterPro" id="IPR057038">
    <property type="entry name" value="FBX41/ZN365_Znf-C2H2"/>
</dbReference>
<keyword evidence="1" id="KW-0862">Zinc</keyword>
<reference evidence="3 4" key="1">
    <citation type="journal article" date="2013" name="Proc. Natl. Acad. Sci. U.S.A.">
        <title>Genome of an arbuscular mycorrhizal fungus provides insight into the oldest plant symbiosis.</title>
        <authorList>
            <person name="Tisserant E."/>
            <person name="Malbreil M."/>
            <person name="Kuo A."/>
            <person name="Kohler A."/>
            <person name="Symeonidi A."/>
            <person name="Balestrini R."/>
            <person name="Charron P."/>
            <person name="Duensing N."/>
            <person name="Frei Dit Frey N."/>
            <person name="Gianinazzi-Pearson V."/>
            <person name="Gilbert L.B."/>
            <person name="Handa Y."/>
            <person name="Herr J.R."/>
            <person name="Hijri M."/>
            <person name="Koul R."/>
            <person name="Kawaguchi M."/>
            <person name="Krajinski F."/>
            <person name="Lammers P.J."/>
            <person name="Masclaux F.G."/>
            <person name="Murat C."/>
            <person name="Morin E."/>
            <person name="Ndikumana S."/>
            <person name="Pagni M."/>
            <person name="Petitpierre D."/>
            <person name="Requena N."/>
            <person name="Rosikiewicz P."/>
            <person name="Riley R."/>
            <person name="Saito K."/>
            <person name="San Clemente H."/>
            <person name="Shapiro H."/>
            <person name="van Tuinen D."/>
            <person name="Becard G."/>
            <person name="Bonfante P."/>
            <person name="Paszkowski U."/>
            <person name="Shachar-Hill Y.Y."/>
            <person name="Tuskan G.A."/>
            <person name="Young P.W."/>
            <person name="Sanders I.R."/>
            <person name="Henrissat B."/>
            <person name="Rensing S.A."/>
            <person name="Grigoriev I.V."/>
            <person name="Corradi N."/>
            <person name="Roux C."/>
            <person name="Martin F."/>
        </authorList>
    </citation>
    <scope>NUCLEOTIDE SEQUENCE [LARGE SCALE GENOMIC DNA]</scope>
    <source>
        <strain evidence="3 4">DAOM 197198</strain>
    </source>
</reference>
<organism evidence="3 4">
    <name type="scientific">Rhizophagus irregularis (strain DAOM 181602 / DAOM 197198 / MUCL 43194)</name>
    <name type="common">Arbuscular mycorrhizal fungus</name>
    <name type="synonym">Glomus intraradices</name>
    <dbReference type="NCBI Taxonomy" id="747089"/>
    <lineage>
        <taxon>Eukaryota</taxon>
        <taxon>Fungi</taxon>
        <taxon>Fungi incertae sedis</taxon>
        <taxon>Mucoromycota</taxon>
        <taxon>Glomeromycotina</taxon>
        <taxon>Glomeromycetes</taxon>
        <taxon>Glomerales</taxon>
        <taxon>Glomeraceae</taxon>
        <taxon>Rhizophagus</taxon>
    </lineage>
</organism>